<dbReference type="RefSeq" id="XP_041675999.1">
    <property type="nucleotide sequence ID" value="XM_041823711.1"/>
</dbReference>
<feature type="region of interest" description="Disordered" evidence="1">
    <location>
        <begin position="39"/>
        <end position="71"/>
    </location>
</feature>
<comment type="caution">
    <text evidence="2">The sequence shown here is derived from an EMBL/GenBank/DDBJ whole genome shotgun (WGS) entry which is preliminary data.</text>
</comment>
<name>A0A1L7SKU4_FUSMA</name>
<dbReference type="Proteomes" id="UP000184255">
    <property type="component" value="Unassembled WGS sequence"/>
</dbReference>
<dbReference type="EMBL" id="FCQH01000001">
    <property type="protein sequence ID" value="CVK83067.1"/>
    <property type="molecule type" value="Genomic_DNA"/>
</dbReference>
<reference evidence="3" key="1">
    <citation type="journal article" date="2016" name="Genome Biol. Evol.">
        <title>Comparative 'omics' of the Fusarium fujikuroi species complex highlights differences in genetic potential and metabolite synthesis.</title>
        <authorList>
            <person name="Niehaus E.-M."/>
            <person name="Muensterkoetter M."/>
            <person name="Proctor R.H."/>
            <person name="Brown D.W."/>
            <person name="Sharon A."/>
            <person name="Idan Y."/>
            <person name="Oren-Young L."/>
            <person name="Sieber C.M."/>
            <person name="Novak O."/>
            <person name="Pencik A."/>
            <person name="Tarkowska D."/>
            <person name="Hromadova K."/>
            <person name="Freeman S."/>
            <person name="Maymon M."/>
            <person name="Elazar M."/>
            <person name="Youssef S.A."/>
            <person name="El-Shabrawy E.S.M."/>
            <person name="Shalaby A.B.A."/>
            <person name="Houterman P."/>
            <person name="Brock N.L."/>
            <person name="Burkhardt I."/>
            <person name="Tsavkelova E.A."/>
            <person name="Dickschat J.S."/>
            <person name="Galuszka P."/>
            <person name="Gueldener U."/>
            <person name="Tudzynski B."/>
        </authorList>
    </citation>
    <scope>NUCLEOTIDE SEQUENCE [LARGE SCALE GENOMIC DNA]</scope>
    <source>
        <strain evidence="3">MRC7560</strain>
    </source>
</reference>
<feature type="compositionally biased region" description="Low complexity" evidence="1">
    <location>
        <begin position="42"/>
        <end position="51"/>
    </location>
</feature>
<dbReference type="AlphaFoldDB" id="A0A1L7SKU4"/>
<protein>
    <submittedName>
        <fullName evidence="2">Uncharacterized protein</fullName>
    </submittedName>
</protein>
<evidence type="ECO:0000256" key="1">
    <source>
        <dbReference type="SAM" id="MobiDB-lite"/>
    </source>
</evidence>
<proteinExistence type="predicted"/>
<feature type="compositionally biased region" description="Basic residues" evidence="1">
    <location>
        <begin position="52"/>
        <end position="66"/>
    </location>
</feature>
<organism evidence="2 3">
    <name type="scientific">Fusarium mangiferae</name>
    <name type="common">Mango malformation disease fungus</name>
    <dbReference type="NCBI Taxonomy" id="192010"/>
    <lineage>
        <taxon>Eukaryota</taxon>
        <taxon>Fungi</taxon>
        <taxon>Dikarya</taxon>
        <taxon>Ascomycota</taxon>
        <taxon>Pezizomycotina</taxon>
        <taxon>Sordariomycetes</taxon>
        <taxon>Hypocreomycetidae</taxon>
        <taxon>Hypocreales</taxon>
        <taxon>Nectriaceae</taxon>
        <taxon>Fusarium</taxon>
        <taxon>Fusarium fujikuroi species complex</taxon>
    </lineage>
</organism>
<sequence>MGKWVLRITGGLGRLWTDQEREGYRPWGQLIFSATTATLRDGQGQARQGQFKQRKRKKKKKKKKKKDTNGKWQQDRVFSALVNWMYIKDRGVASRRTQADRMEAVTKQHKSIHDIIIWCSHLIACPNENLCMLPHSYFVNTMQVNKQA</sequence>
<dbReference type="VEuPathDB" id="FungiDB:FMAN_00668"/>
<keyword evidence="3" id="KW-1185">Reference proteome</keyword>
<evidence type="ECO:0000313" key="3">
    <source>
        <dbReference type="Proteomes" id="UP000184255"/>
    </source>
</evidence>
<dbReference type="GeneID" id="65079940"/>
<gene>
    <name evidence="2" type="ORF">FMAN_00668</name>
</gene>
<accession>A0A1L7SKU4</accession>
<evidence type="ECO:0000313" key="2">
    <source>
        <dbReference type="EMBL" id="CVK83067.1"/>
    </source>
</evidence>